<evidence type="ECO:0000256" key="1">
    <source>
        <dbReference type="SAM" id="Phobius"/>
    </source>
</evidence>
<organism evidence="2 3">
    <name type="scientific">Mucor saturninus</name>
    <dbReference type="NCBI Taxonomy" id="64648"/>
    <lineage>
        <taxon>Eukaryota</taxon>
        <taxon>Fungi</taxon>
        <taxon>Fungi incertae sedis</taxon>
        <taxon>Mucoromycota</taxon>
        <taxon>Mucoromycotina</taxon>
        <taxon>Mucoromycetes</taxon>
        <taxon>Mucorales</taxon>
        <taxon>Mucorineae</taxon>
        <taxon>Mucoraceae</taxon>
        <taxon>Mucor</taxon>
    </lineage>
</organism>
<feature type="transmembrane region" description="Helical" evidence="1">
    <location>
        <begin position="68"/>
        <end position="92"/>
    </location>
</feature>
<gene>
    <name evidence="2" type="ORF">INT47_011656</name>
</gene>
<evidence type="ECO:0000313" key="3">
    <source>
        <dbReference type="Proteomes" id="UP000603453"/>
    </source>
</evidence>
<dbReference type="EMBL" id="JAEPRD010000284">
    <property type="protein sequence ID" value="KAG2192543.1"/>
    <property type="molecule type" value="Genomic_DNA"/>
</dbReference>
<sequence>MMIKPRCVKNALGVGGAAPDVRQLSVLIGVGGDFSVMVVNLSLLVVHLKVLEVTLSVLVVKLSLLGRLSMLVVKLSVLVNLPVVVSVMLSCIRKVRQDIPKKKDFVVTVSLPLDLVMAEH</sequence>
<evidence type="ECO:0000313" key="2">
    <source>
        <dbReference type="EMBL" id="KAG2192543.1"/>
    </source>
</evidence>
<reference evidence="2" key="1">
    <citation type="submission" date="2020-12" db="EMBL/GenBank/DDBJ databases">
        <title>Metabolic potential, ecology and presence of endohyphal bacteria is reflected in genomic diversity of Mucoromycotina.</title>
        <authorList>
            <person name="Muszewska A."/>
            <person name="Okrasinska A."/>
            <person name="Steczkiewicz K."/>
            <person name="Drgas O."/>
            <person name="Orlowska M."/>
            <person name="Perlinska-Lenart U."/>
            <person name="Aleksandrzak-Piekarczyk T."/>
            <person name="Szatraj K."/>
            <person name="Zielenkiewicz U."/>
            <person name="Pilsyk S."/>
            <person name="Malc E."/>
            <person name="Mieczkowski P."/>
            <person name="Kruszewska J.S."/>
            <person name="Biernat P."/>
            <person name="Pawlowska J."/>
        </authorList>
    </citation>
    <scope>NUCLEOTIDE SEQUENCE</scope>
    <source>
        <strain evidence="2">WA0000017839</strain>
    </source>
</reference>
<accession>A0A8H7QHG0</accession>
<feature type="transmembrane region" description="Helical" evidence="1">
    <location>
        <begin position="26"/>
        <end position="48"/>
    </location>
</feature>
<dbReference type="AlphaFoldDB" id="A0A8H7QHG0"/>
<keyword evidence="1" id="KW-0812">Transmembrane</keyword>
<dbReference type="Proteomes" id="UP000603453">
    <property type="component" value="Unassembled WGS sequence"/>
</dbReference>
<proteinExistence type="predicted"/>
<keyword evidence="1" id="KW-0472">Membrane</keyword>
<protein>
    <submittedName>
        <fullName evidence="2">Uncharacterized protein</fullName>
    </submittedName>
</protein>
<keyword evidence="1" id="KW-1133">Transmembrane helix</keyword>
<comment type="caution">
    <text evidence="2">The sequence shown here is derived from an EMBL/GenBank/DDBJ whole genome shotgun (WGS) entry which is preliminary data.</text>
</comment>
<name>A0A8H7QHG0_9FUNG</name>
<keyword evidence="3" id="KW-1185">Reference proteome</keyword>